<keyword evidence="2" id="KW-0677">Repeat</keyword>
<dbReference type="Pfam" id="PF03107">
    <property type="entry name" value="C1_2"/>
    <property type="match status" value="5"/>
</dbReference>
<dbReference type="PANTHER" id="PTHR32410:SF216">
    <property type="entry name" value="PHORBOL-ESTER_DAG-TYPE DOMAIN-CONTAINING PROTEIN"/>
    <property type="match status" value="1"/>
</dbReference>
<dbReference type="SUPFAM" id="SSF57889">
    <property type="entry name" value="Cysteine-rich domain"/>
    <property type="match status" value="3"/>
</dbReference>
<dbReference type="EMBL" id="CAUOFW020001514">
    <property type="protein sequence ID" value="CAK9145906.1"/>
    <property type="molecule type" value="Genomic_DNA"/>
</dbReference>
<name>A0ABC8RLQ1_9AQUA</name>
<keyword evidence="1" id="KW-0479">Metal-binding</keyword>
<reference evidence="5 6" key="1">
    <citation type="submission" date="2024-02" db="EMBL/GenBank/DDBJ databases">
        <authorList>
            <person name="Vignale AGUSTIN F."/>
            <person name="Sosa J E."/>
            <person name="Modenutti C."/>
        </authorList>
    </citation>
    <scope>NUCLEOTIDE SEQUENCE [LARGE SCALE GENOMIC DNA]</scope>
</reference>
<dbReference type="InterPro" id="IPR004146">
    <property type="entry name" value="DC1"/>
</dbReference>
<feature type="domain" description="Phorbol-ester/DAG-type" evidence="4">
    <location>
        <begin position="195"/>
        <end position="254"/>
    </location>
</feature>
<accession>A0ABC8RLQ1</accession>
<comment type="caution">
    <text evidence="5">The sequence shown here is derived from an EMBL/GenBank/DDBJ whole genome shotgun (WGS) entry which is preliminary data.</text>
</comment>
<gene>
    <name evidence="5" type="ORF">ILEXP_LOCUS13726</name>
</gene>
<evidence type="ECO:0000256" key="2">
    <source>
        <dbReference type="ARBA" id="ARBA00022737"/>
    </source>
</evidence>
<proteinExistence type="predicted"/>
<sequence>MHSSHPLILCTEPPSADSECKCHACGNFCRRLTYHCSLCEFYIHPLCVFQERTLKHESHEHILTLFQRPALFDCDACGMKVEGVSYVCIDCQFWIHNSCALLPSSLINSGHHPHSLNLAYSLPLESSNFTHDCNICAKKVKPLYWAYSCSQADALFINRTCRITADEKDIEPYLQKKGIQKDDSETTGSFVKHSSHEHPLQLFEQNTKVQSDKILFCNECEQPILAAFYYSCDKCSFSLHKYCAASLREVQHQCHPDHKLFLRTDSSNTSSPLKCDGCDIPCSGFTLNCDPCDFRLHFSCGSLLNSTVAHEAHSQYPLVPSKSNRCNACGMSAKFTLGCDTCGFYLDSWCVLLQGMIREELCDHPLILSYPPFTYHPDEFYCEMCRKEINPEFWLYHCLDCDLWLHPKCIDNKDYLNIMFGDTIMDESHGHALKCVEDAKDDSACNCSALNVISLSTNVVRRYPQRCNIHFTPITSSSCGRSNMLQNPSGVMAALQEPTDSSLGVCHATIRFISGVLFY</sequence>
<dbReference type="InterPro" id="IPR046349">
    <property type="entry name" value="C1-like_sf"/>
</dbReference>
<evidence type="ECO:0000313" key="5">
    <source>
        <dbReference type="EMBL" id="CAK9145906.1"/>
    </source>
</evidence>
<dbReference type="GO" id="GO:0046872">
    <property type="term" value="F:metal ion binding"/>
    <property type="evidence" value="ECO:0007669"/>
    <property type="project" value="UniProtKB-KW"/>
</dbReference>
<dbReference type="InterPro" id="IPR002219">
    <property type="entry name" value="PKC_DAG/PE"/>
</dbReference>
<evidence type="ECO:0000256" key="1">
    <source>
        <dbReference type="ARBA" id="ARBA00022723"/>
    </source>
</evidence>
<evidence type="ECO:0000313" key="6">
    <source>
        <dbReference type="Proteomes" id="UP001642360"/>
    </source>
</evidence>
<protein>
    <recommendedName>
        <fullName evidence="4">Phorbol-ester/DAG-type domain-containing protein</fullName>
    </recommendedName>
</protein>
<evidence type="ECO:0000256" key="3">
    <source>
        <dbReference type="ARBA" id="ARBA00022833"/>
    </source>
</evidence>
<evidence type="ECO:0000259" key="4">
    <source>
        <dbReference type="PROSITE" id="PS50081"/>
    </source>
</evidence>
<keyword evidence="3" id="KW-0862">Zinc</keyword>
<organism evidence="5 6">
    <name type="scientific">Ilex paraguariensis</name>
    <name type="common">yerba mate</name>
    <dbReference type="NCBI Taxonomy" id="185542"/>
    <lineage>
        <taxon>Eukaryota</taxon>
        <taxon>Viridiplantae</taxon>
        <taxon>Streptophyta</taxon>
        <taxon>Embryophyta</taxon>
        <taxon>Tracheophyta</taxon>
        <taxon>Spermatophyta</taxon>
        <taxon>Magnoliopsida</taxon>
        <taxon>eudicotyledons</taxon>
        <taxon>Gunneridae</taxon>
        <taxon>Pentapetalae</taxon>
        <taxon>asterids</taxon>
        <taxon>campanulids</taxon>
        <taxon>Aquifoliales</taxon>
        <taxon>Aquifoliaceae</taxon>
        <taxon>Ilex</taxon>
    </lineage>
</organism>
<dbReference type="PROSITE" id="PS50081">
    <property type="entry name" value="ZF_DAG_PE_2"/>
    <property type="match status" value="1"/>
</dbReference>
<dbReference type="PANTHER" id="PTHR32410">
    <property type="entry name" value="CYSTEINE/HISTIDINE-RICH C1 DOMAIN FAMILY PROTEIN"/>
    <property type="match status" value="1"/>
</dbReference>
<dbReference type="SMART" id="SM00109">
    <property type="entry name" value="C1"/>
    <property type="match status" value="3"/>
</dbReference>
<dbReference type="InterPro" id="IPR053192">
    <property type="entry name" value="Vacuole_Formation_Reg"/>
</dbReference>
<dbReference type="AlphaFoldDB" id="A0ABC8RLQ1"/>
<keyword evidence="6" id="KW-1185">Reference proteome</keyword>
<dbReference type="Proteomes" id="UP001642360">
    <property type="component" value="Unassembled WGS sequence"/>
</dbReference>